<keyword evidence="3" id="KW-1185">Reference proteome</keyword>
<sequence length="104" mass="11505">MNDEVKWNYQVVTSFFVLTSSVSKIMFGICSFTCKQELIMLSSDSQSVSSSVCLDVVAKNSLQLLRVLQLISQTFNGAGPFPPAARCCKNSFKFAKRLFADAFS</sequence>
<evidence type="ECO:0000313" key="3">
    <source>
        <dbReference type="Proteomes" id="UP000092460"/>
    </source>
</evidence>
<dbReference type="EnsemblMetazoa" id="GPPI008084-RA">
    <property type="protein sequence ID" value="GPPI008084-PA"/>
    <property type="gene ID" value="GPPI008084"/>
</dbReference>
<dbReference type="Proteomes" id="UP000092460">
    <property type="component" value="Unassembled WGS sequence"/>
</dbReference>
<reference evidence="3" key="1">
    <citation type="submission" date="2015-01" db="EMBL/GenBank/DDBJ databases">
        <authorList>
            <person name="Aksoy S."/>
            <person name="Warren W."/>
            <person name="Wilson R.K."/>
        </authorList>
    </citation>
    <scope>NUCLEOTIDE SEQUENCE [LARGE SCALE GENOMIC DNA]</scope>
    <source>
        <strain evidence="3">IAEA</strain>
    </source>
</reference>
<dbReference type="VEuPathDB" id="VectorBase:GPPI008084"/>
<accession>A0A1B0ATK0</accession>
<organism evidence="2 3">
    <name type="scientific">Glossina palpalis gambiensis</name>
    <dbReference type="NCBI Taxonomy" id="67801"/>
    <lineage>
        <taxon>Eukaryota</taxon>
        <taxon>Metazoa</taxon>
        <taxon>Ecdysozoa</taxon>
        <taxon>Arthropoda</taxon>
        <taxon>Hexapoda</taxon>
        <taxon>Insecta</taxon>
        <taxon>Pterygota</taxon>
        <taxon>Neoptera</taxon>
        <taxon>Endopterygota</taxon>
        <taxon>Diptera</taxon>
        <taxon>Brachycera</taxon>
        <taxon>Muscomorpha</taxon>
        <taxon>Hippoboscoidea</taxon>
        <taxon>Glossinidae</taxon>
        <taxon>Glossina</taxon>
    </lineage>
</organism>
<feature type="transmembrane region" description="Helical" evidence="1">
    <location>
        <begin position="12"/>
        <end position="34"/>
    </location>
</feature>
<evidence type="ECO:0000313" key="2">
    <source>
        <dbReference type="EnsemblMetazoa" id="GPPI008084-PA"/>
    </source>
</evidence>
<dbReference type="EMBL" id="JXJN01003377">
    <property type="status" value="NOT_ANNOTATED_CDS"/>
    <property type="molecule type" value="Genomic_DNA"/>
</dbReference>
<dbReference type="AlphaFoldDB" id="A0A1B0ATK0"/>
<proteinExistence type="predicted"/>
<reference evidence="2" key="2">
    <citation type="submission" date="2020-05" db="UniProtKB">
        <authorList>
            <consortium name="EnsemblMetazoa"/>
        </authorList>
    </citation>
    <scope>IDENTIFICATION</scope>
    <source>
        <strain evidence="2">IAEA</strain>
    </source>
</reference>
<keyword evidence="1" id="KW-0472">Membrane</keyword>
<keyword evidence="1" id="KW-0812">Transmembrane</keyword>
<protein>
    <submittedName>
        <fullName evidence="2">Uncharacterized protein</fullName>
    </submittedName>
</protein>
<keyword evidence="1" id="KW-1133">Transmembrane helix</keyword>
<name>A0A1B0ATK0_9MUSC</name>
<evidence type="ECO:0000256" key="1">
    <source>
        <dbReference type="SAM" id="Phobius"/>
    </source>
</evidence>